<dbReference type="GO" id="GO:0071763">
    <property type="term" value="P:nuclear membrane organization"/>
    <property type="evidence" value="ECO:0007669"/>
    <property type="project" value="TreeGrafter"/>
</dbReference>
<evidence type="ECO:0000256" key="1">
    <source>
        <dbReference type="SAM" id="MobiDB-lite"/>
    </source>
</evidence>
<gene>
    <name evidence="2" type="ORF">EJB05_41500</name>
</gene>
<feature type="region of interest" description="Disordered" evidence="1">
    <location>
        <begin position="270"/>
        <end position="290"/>
    </location>
</feature>
<feature type="compositionally biased region" description="Polar residues" evidence="1">
    <location>
        <begin position="434"/>
        <end position="453"/>
    </location>
</feature>
<evidence type="ECO:0008006" key="4">
    <source>
        <dbReference type="Google" id="ProtNLM"/>
    </source>
</evidence>
<dbReference type="PANTHER" id="PTHR33416:SF36">
    <property type="entry name" value="NUCLEOPORIN-RELATED"/>
    <property type="match status" value="1"/>
</dbReference>
<keyword evidence="3" id="KW-1185">Reference proteome</keyword>
<dbReference type="Gramene" id="TVU08113">
    <property type="protein sequence ID" value="TVU08113"/>
    <property type="gene ID" value="EJB05_41500"/>
</dbReference>
<dbReference type="EMBL" id="RWGY01000039">
    <property type="protein sequence ID" value="TVU08113.1"/>
    <property type="molecule type" value="Genomic_DNA"/>
</dbReference>
<dbReference type="AlphaFoldDB" id="A0A5J9T9S7"/>
<protein>
    <recommendedName>
        <fullName evidence="4">Nuclear pore complex protein NUP1</fullName>
    </recommendedName>
</protein>
<reference evidence="2 3" key="1">
    <citation type="journal article" date="2019" name="Sci. Rep.">
        <title>A high-quality genome of Eragrostis curvula grass provides insights into Poaceae evolution and supports new strategies to enhance forage quality.</title>
        <authorList>
            <person name="Carballo J."/>
            <person name="Santos B.A.C.M."/>
            <person name="Zappacosta D."/>
            <person name="Garbus I."/>
            <person name="Selva J.P."/>
            <person name="Gallo C.A."/>
            <person name="Diaz A."/>
            <person name="Albertini E."/>
            <person name="Caccamo M."/>
            <person name="Echenique V."/>
        </authorList>
    </citation>
    <scope>NUCLEOTIDE SEQUENCE [LARGE SCALE GENOMIC DNA]</scope>
    <source>
        <strain evidence="3">cv. Victoria</strain>
        <tissue evidence="2">Leaf</tissue>
    </source>
</reference>
<evidence type="ECO:0000313" key="3">
    <source>
        <dbReference type="Proteomes" id="UP000324897"/>
    </source>
</evidence>
<feature type="non-terminal residue" evidence="2">
    <location>
        <position position="1"/>
    </location>
</feature>
<feature type="region of interest" description="Disordered" evidence="1">
    <location>
        <begin position="369"/>
        <end position="396"/>
    </location>
</feature>
<feature type="region of interest" description="Disordered" evidence="1">
    <location>
        <begin position="1"/>
        <end position="53"/>
    </location>
</feature>
<dbReference type="Proteomes" id="UP000324897">
    <property type="component" value="Chromosome 3"/>
</dbReference>
<comment type="caution">
    <text evidence="2">The sequence shown here is derived from an EMBL/GenBank/DDBJ whole genome shotgun (WGS) entry which is preliminary data.</text>
</comment>
<name>A0A5J9T9S7_9POAL</name>
<feature type="compositionally biased region" description="Polar residues" evidence="1">
    <location>
        <begin position="372"/>
        <end position="390"/>
    </location>
</feature>
<organism evidence="2 3">
    <name type="scientific">Eragrostis curvula</name>
    <name type="common">weeping love grass</name>
    <dbReference type="NCBI Taxonomy" id="38414"/>
    <lineage>
        <taxon>Eukaryota</taxon>
        <taxon>Viridiplantae</taxon>
        <taxon>Streptophyta</taxon>
        <taxon>Embryophyta</taxon>
        <taxon>Tracheophyta</taxon>
        <taxon>Spermatophyta</taxon>
        <taxon>Magnoliopsida</taxon>
        <taxon>Liliopsida</taxon>
        <taxon>Poales</taxon>
        <taxon>Poaceae</taxon>
        <taxon>PACMAD clade</taxon>
        <taxon>Chloridoideae</taxon>
        <taxon>Eragrostideae</taxon>
        <taxon>Eragrostidinae</taxon>
        <taxon>Eragrostis</taxon>
    </lineage>
</organism>
<dbReference type="GO" id="GO:0005635">
    <property type="term" value="C:nuclear envelope"/>
    <property type="evidence" value="ECO:0007669"/>
    <property type="project" value="TreeGrafter"/>
</dbReference>
<dbReference type="PANTHER" id="PTHR33416">
    <property type="entry name" value="NUCLEAR PORE COMPLEX PROTEIN NUP1"/>
    <property type="match status" value="1"/>
</dbReference>
<evidence type="ECO:0000313" key="2">
    <source>
        <dbReference type="EMBL" id="TVU08113.1"/>
    </source>
</evidence>
<feature type="compositionally biased region" description="Polar residues" evidence="1">
    <location>
        <begin position="476"/>
        <end position="494"/>
    </location>
</feature>
<sequence length="618" mass="66273">MEASRWQSPAVAAAAAEAAEEDASGGGAGGPSRRPQRRGLHRASPYGFGPRRLLPKLPLASRIFSASSRDRDATGDPRSLPVPRCLESQLMDIGITLTFILEIGANLHNDQEVHHESLEVLHERHSTEPNTYSAATGPQTSLSNKFNLLLEGDYKNPDDCSGLAEIEKIINQRHFSRDETERLIEIMRSRTPDLSLEDQIDPESTANVFEATPFSTPAKLIDPQSSLGTGIVPPSNVHEVGSSPVEIAKAFMEAKTSASVHESQKRKFRALSHGVETENSTSKIVPKNSRHGVTYNNSSGQPQLSTPFSVGSKTILEDKMAPSGVRVQQSFSRRGQTDIFGATTPFFPREGSTATKNVTFNLQGTHGKGVIESSSTPGRISATDNISKGPSVSVHPKSSETAYKILQHLEKTIPSPTTKPLELRQSLAKRNVSSAITSSQFKGPDSNISHGHGQSSGGKNGNARLDIADAKKVQEPISSPNVEESNQKIQNSGGNVEVSDMDTSQHPLKSDLASMPAAEVLDKNTSKGSTFTFPVAKAPSSLFEPPPTPTLASPPKSLPVVTEDIPKFTFSSFSELVFNFDSASSSVSADGSSATFKFGSDQKRELSFSVPGKDAVCF</sequence>
<accession>A0A5J9T9S7</accession>
<feature type="region of interest" description="Disordered" evidence="1">
    <location>
        <begin position="434"/>
        <end position="506"/>
    </location>
</feature>
<dbReference type="OrthoDB" id="653151at2759"/>
<proteinExistence type="predicted"/>